<dbReference type="Pfam" id="PF17853">
    <property type="entry name" value="GGDEF_2"/>
    <property type="match status" value="1"/>
</dbReference>
<protein>
    <recommendedName>
        <fullName evidence="7">PucR family transcriptional regulator</fullName>
    </recommendedName>
</protein>
<dbReference type="PANTHER" id="PTHR33744:SF1">
    <property type="entry name" value="DNA-BINDING TRANSCRIPTIONAL ACTIVATOR ADER"/>
    <property type="match status" value="1"/>
</dbReference>
<evidence type="ECO:0000313" key="6">
    <source>
        <dbReference type="Proteomes" id="UP000276542"/>
    </source>
</evidence>
<evidence type="ECO:0000259" key="3">
    <source>
        <dbReference type="Pfam" id="PF14361"/>
    </source>
</evidence>
<dbReference type="Proteomes" id="UP000276542">
    <property type="component" value="Unassembled WGS sequence"/>
</dbReference>
<proteinExistence type="inferred from homology"/>
<feature type="domain" description="RsbT co-antagonist protein RsbRD N-terminal" evidence="3">
    <location>
        <begin position="71"/>
        <end position="212"/>
    </location>
</feature>
<dbReference type="Pfam" id="PF14361">
    <property type="entry name" value="RsbRD_N"/>
    <property type="match status" value="1"/>
</dbReference>
<evidence type="ECO:0008006" key="7">
    <source>
        <dbReference type="Google" id="ProtNLM"/>
    </source>
</evidence>
<dbReference type="Pfam" id="PF13556">
    <property type="entry name" value="HTH_30"/>
    <property type="match status" value="1"/>
</dbReference>
<comment type="similarity">
    <text evidence="1">Belongs to the CdaR family.</text>
</comment>
<dbReference type="InterPro" id="IPR025751">
    <property type="entry name" value="RsbRD_N_dom"/>
</dbReference>
<dbReference type="InterPro" id="IPR041522">
    <property type="entry name" value="CdaR_GGDEF"/>
</dbReference>
<evidence type="ECO:0000313" key="5">
    <source>
        <dbReference type="EMBL" id="RJS46804.1"/>
    </source>
</evidence>
<organism evidence="5 6">
    <name type="scientific">Nocardioides cavernaquae</name>
    <dbReference type="NCBI Taxonomy" id="2321396"/>
    <lineage>
        <taxon>Bacteria</taxon>
        <taxon>Bacillati</taxon>
        <taxon>Actinomycetota</taxon>
        <taxon>Actinomycetes</taxon>
        <taxon>Propionibacteriales</taxon>
        <taxon>Nocardioidaceae</taxon>
        <taxon>Nocardioides</taxon>
    </lineage>
</organism>
<dbReference type="OrthoDB" id="3663486at2"/>
<feature type="domain" description="CdaR GGDEF-like" evidence="4">
    <location>
        <begin position="231"/>
        <end position="344"/>
    </location>
</feature>
<evidence type="ECO:0000256" key="1">
    <source>
        <dbReference type="ARBA" id="ARBA00006754"/>
    </source>
</evidence>
<dbReference type="AlphaFoldDB" id="A0A3A5HFI3"/>
<evidence type="ECO:0000259" key="2">
    <source>
        <dbReference type="Pfam" id="PF13556"/>
    </source>
</evidence>
<dbReference type="InterPro" id="IPR042070">
    <property type="entry name" value="PucR_C-HTH_sf"/>
</dbReference>
<comment type="caution">
    <text evidence="5">The sequence shown here is derived from an EMBL/GenBank/DDBJ whole genome shotgun (WGS) entry which is preliminary data.</text>
</comment>
<dbReference type="InterPro" id="IPR025736">
    <property type="entry name" value="PucR_C-HTH_dom"/>
</dbReference>
<keyword evidence="6" id="KW-1185">Reference proteome</keyword>
<name>A0A3A5HFI3_9ACTN</name>
<dbReference type="InterPro" id="IPR051448">
    <property type="entry name" value="CdaR-like_regulators"/>
</dbReference>
<feature type="domain" description="PucR C-terminal helix-turn-helix" evidence="2">
    <location>
        <begin position="398"/>
        <end position="454"/>
    </location>
</feature>
<gene>
    <name evidence="5" type="ORF">D4739_11655</name>
</gene>
<evidence type="ECO:0000259" key="4">
    <source>
        <dbReference type="Pfam" id="PF17853"/>
    </source>
</evidence>
<dbReference type="PANTHER" id="PTHR33744">
    <property type="entry name" value="CARBOHYDRATE DIACID REGULATOR"/>
    <property type="match status" value="1"/>
</dbReference>
<sequence>MSLAIPNRLCRLICIPDTSPRRPQRATIESVGTIDQVRGERRVHEPDEEFTAAVDSVVLTVGAELGEHLAELTTLVQERLTGEITDLRGDPAVQELLHASIESNIDALGRILRYGLAVPEATAPPAAAEYARRLAQRGTDPVALLRAYRLGQETTLSWALHRVDGHAPDRPVAIEATHRFVEASFRYIDAVSTQVVAEYESERVRWLANSNSVRSATLSDVLAGKVGETAATEAALGYRLRQHHVGLVLWLDGVGSPDDLRALERLLAAIGKELGAGSGLFIPQDRSTAWAWLPFGRTNARADTLSRAVLDEAERIGAHVAVGSPSVGLEGFRSTHQEARAAHQLALNARGRLARATFWSDPDVRAATLLLRDIDTSRRLVASALGALADDDEATARLRETTRTFLAEGSSFASAASRLNVHKNTVRYRLEKAAEVRGRPLDEDRLDLELALIACEWLGPEVLHR</sequence>
<reference evidence="6" key="1">
    <citation type="submission" date="2018-09" db="EMBL/GenBank/DDBJ databases">
        <authorList>
            <person name="Zhu H."/>
        </authorList>
    </citation>
    <scope>NUCLEOTIDE SEQUENCE [LARGE SCALE GENOMIC DNA]</scope>
    <source>
        <strain evidence="6">K1W22B-1</strain>
    </source>
</reference>
<dbReference type="Gene3D" id="1.10.10.2840">
    <property type="entry name" value="PucR C-terminal helix-turn-helix domain"/>
    <property type="match status" value="1"/>
</dbReference>
<dbReference type="EMBL" id="QYRP01000002">
    <property type="protein sequence ID" value="RJS46804.1"/>
    <property type="molecule type" value="Genomic_DNA"/>
</dbReference>
<accession>A0A3A5HFI3</accession>